<keyword evidence="3" id="KW-1185">Reference proteome</keyword>
<dbReference type="GO" id="GO:0003824">
    <property type="term" value="F:catalytic activity"/>
    <property type="evidence" value="ECO:0007669"/>
    <property type="project" value="InterPro"/>
</dbReference>
<gene>
    <name evidence="2" type="ORF">AFL01nite_26920</name>
</gene>
<sequence>MHLTSVHRYPLKSARVEDLTSAVVEPWGLAGDRRWMVVDEAGGFLTARETRRLLTVLPRLTDIGLSLSAPGAEPLEVVRPDPRHQVPVELWKSEFTAAEAPEAARWLSDLLGRPVRLVHLDDPTRRPVTGFARPEDRVNLADGYPLLVTTQASLAALNDEIVAGGGAPVPMARFRPSIVVDGDAPWTEDDWRLLRVGEAVFRAVKGCARCVITTLEPDLDTGEVAGGKEPLRTLARVRRFGTKAWFGVNLIPDTPGAIIRAGDEVEVLETAPSGAGPLGA</sequence>
<evidence type="ECO:0000313" key="2">
    <source>
        <dbReference type="EMBL" id="GEO90365.1"/>
    </source>
</evidence>
<dbReference type="RefSeq" id="WP_222593542.1">
    <property type="nucleotide sequence ID" value="NZ_BAAAYQ010000001.1"/>
</dbReference>
<comment type="caution">
    <text evidence="2">The sequence shown here is derived from an EMBL/GenBank/DDBJ whole genome shotgun (WGS) entry which is preliminary data.</text>
</comment>
<reference evidence="2 3" key="1">
    <citation type="submission" date="2019-07" db="EMBL/GenBank/DDBJ databases">
        <title>Whole genome shotgun sequence of Aeromicrobium flavum NBRC 107625.</title>
        <authorList>
            <person name="Hosoyama A."/>
            <person name="Uohara A."/>
            <person name="Ohji S."/>
            <person name="Ichikawa N."/>
        </authorList>
    </citation>
    <scope>NUCLEOTIDE SEQUENCE [LARGE SCALE GENOMIC DNA]</scope>
    <source>
        <strain evidence="2 3">NBRC 107625</strain>
    </source>
</reference>
<dbReference type="Pfam" id="PF03476">
    <property type="entry name" value="MOSC_N"/>
    <property type="match status" value="1"/>
</dbReference>
<evidence type="ECO:0000313" key="3">
    <source>
        <dbReference type="Proteomes" id="UP000321769"/>
    </source>
</evidence>
<dbReference type="AlphaFoldDB" id="A0A512HY48"/>
<dbReference type="PANTHER" id="PTHR14237">
    <property type="entry name" value="MOLYBDOPTERIN COFACTOR SULFURASE MOSC"/>
    <property type="match status" value="1"/>
</dbReference>
<dbReference type="Pfam" id="PF03473">
    <property type="entry name" value="MOSC"/>
    <property type="match status" value="1"/>
</dbReference>
<accession>A0A512HY48</accession>
<proteinExistence type="predicted"/>
<dbReference type="PROSITE" id="PS51340">
    <property type="entry name" value="MOSC"/>
    <property type="match status" value="1"/>
</dbReference>
<dbReference type="InterPro" id="IPR011037">
    <property type="entry name" value="Pyrv_Knase-like_insert_dom_sf"/>
</dbReference>
<dbReference type="InterPro" id="IPR005302">
    <property type="entry name" value="MoCF_Sase_C"/>
</dbReference>
<protein>
    <submittedName>
        <fullName evidence="2">Molybdenum cofactor biosysynthesis protein</fullName>
    </submittedName>
</protein>
<dbReference type="GO" id="GO:0030170">
    <property type="term" value="F:pyridoxal phosphate binding"/>
    <property type="evidence" value="ECO:0007669"/>
    <property type="project" value="InterPro"/>
</dbReference>
<dbReference type="PANTHER" id="PTHR14237:SF19">
    <property type="entry name" value="MITOCHONDRIAL AMIDOXIME REDUCING COMPONENT 1"/>
    <property type="match status" value="1"/>
</dbReference>
<dbReference type="EMBL" id="BJZQ01000018">
    <property type="protein sequence ID" value="GEO90365.1"/>
    <property type="molecule type" value="Genomic_DNA"/>
</dbReference>
<dbReference type="Proteomes" id="UP000321769">
    <property type="component" value="Unassembled WGS sequence"/>
</dbReference>
<evidence type="ECO:0000259" key="1">
    <source>
        <dbReference type="PROSITE" id="PS51340"/>
    </source>
</evidence>
<dbReference type="InterPro" id="IPR005303">
    <property type="entry name" value="MOCOS_middle"/>
</dbReference>
<feature type="domain" description="MOSC" evidence="1">
    <location>
        <begin position="115"/>
        <end position="268"/>
    </location>
</feature>
<dbReference type="GO" id="GO:0030151">
    <property type="term" value="F:molybdenum ion binding"/>
    <property type="evidence" value="ECO:0007669"/>
    <property type="project" value="InterPro"/>
</dbReference>
<organism evidence="2 3">
    <name type="scientific">Aeromicrobium flavum</name>
    <dbReference type="NCBI Taxonomy" id="416568"/>
    <lineage>
        <taxon>Bacteria</taxon>
        <taxon>Bacillati</taxon>
        <taxon>Actinomycetota</taxon>
        <taxon>Actinomycetes</taxon>
        <taxon>Propionibacteriales</taxon>
        <taxon>Nocardioidaceae</taxon>
        <taxon>Aeromicrobium</taxon>
    </lineage>
</organism>
<name>A0A512HY48_9ACTN</name>
<dbReference type="SUPFAM" id="SSF50800">
    <property type="entry name" value="PK beta-barrel domain-like"/>
    <property type="match status" value="1"/>
</dbReference>
<dbReference type="SUPFAM" id="SSF141673">
    <property type="entry name" value="MOSC N-terminal domain-like"/>
    <property type="match status" value="1"/>
</dbReference>